<protein>
    <recommendedName>
        <fullName evidence="2">K Homology domain-containing protein</fullName>
    </recommendedName>
</protein>
<dbReference type="Proteomes" id="UP001152562">
    <property type="component" value="Unassembled WGS sequence"/>
</dbReference>
<dbReference type="InterPro" id="IPR004087">
    <property type="entry name" value="KH_dom"/>
</dbReference>
<reference evidence="3" key="1">
    <citation type="submission" date="2022-05" db="EMBL/GenBank/DDBJ databases">
        <authorList>
            <person name="Okamura Y."/>
        </authorList>
    </citation>
    <scope>NUCLEOTIDE SEQUENCE</scope>
</reference>
<evidence type="ECO:0000313" key="4">
    <source>
        <dbReference type="Proteomes" id="UP001152562"/>
    </source>
</evidence>
<dbReference type="InterPro" id="IPR004088">
    <property type="entry name" value="KH_dom_type_1"/>
</dbReference>
<accession>A0A9P0XH97</accession>
<proteinExistence type="predicted"/>
<gene>
    <name evidence="3" type="ORF">PIBRA_LOCUS14311</name>
</gene>
<comment type="caution">
    <text evidence="3">The sequence shown here is derived from an EMBL/GenBank/DDBJ whole genome shotgun (WGS) entry which is preliminary data.</text>
</comment>
<dbReference type="GO" id="GO:0010468">
    <property type="term" value="P:regulation of gene expression"/>
    <property type="evidence" value="ECO:0007669"/>
    <property type="project" value="UniProtKB-ARBA"/>
</dbReference>
<dbReference type="AlphaFoldDB" id="A0A9P0XH97"/>
<keyword evidence="4" id="KW-1185">Reference proteome</keyword>
<dbReference type="SUPFAM" id="SSF54791">
    <property type="entry name" value="Eukaryotic type KH-domain (KH-domain type I)"/>
    <property type="match status" value="1"/>
</dbReference>
<dbReference type="SMART" id="SM00322">
    <property type="entry name" value="KH"/>
    <property type="match status" value="1"/>
</dbReference>
<evidence type="ECO:0000256" key="1">
    <source>
        <dbReference type="PROSITE-ProRule" id="PRU00117"/>
    </source>
</evidence>
<organism evidence="3 4">
    <name type="scientific">Pieris brassicae</name>
    <name type="common">White butterfly</name>
    <name type="synonym">Large white butterfly</name>
    <dbReference type="NCBI Taxonomy" id="7116"/>
    <lineage>
        <taxon>Eukaryota</taxon>
        <taxon>Metazoa</taxon>
        <taxon>Ecdysozoa</taxon>
        <taxon>Arthropoda</taxon>
        <taxon>Hexapoda</taxon>
        <taxon>Insecta</taxon>
        <taxon>Pterygota</taxon>
        <taxon>Neoptera</taxon>
        <taxon>Endopterygota</taxon>
        <taxon>Lepidoptera</taxon>
        <taxon>Glossata</taxon>
        <taxon>Ditrysia</taxon>
        <taxon>Papilionoidea</taxon>
        <taxon>Pieridae</taxon>
        <taxon>Pierinae</taxon>
        <taxon>Pieris</taxon>
    </lineage>
</organism>
<dbReference type="InterPro" id="IPR036612">
    <property type="entry name" value="KH_dom_type_1_sf"/>
</dbReference>
<dbReference type="Pfam" id="PF00013">
    <property type="entry name" value="KH_1"/>
    <property type="match status" value="1"/>
</dbReference>
<dbReference type="GO" id="GO:0003723">
    <property type="term" value="F:RNA binding"/>
    <property type="evidence" value="ECO:0007669"/>
    <property type="project" value="UniProtKB-UniRule"/>
</dbReference>
<feature type="domain" description="K Homology" evidence="2">
    <location>
        <begin position="65"/>
        <end position="133"/>
    </location>
</feature>
<evidence type="ECO:0000259" key="2">
    <source>
        <dbReference type="SMART" id="SM00322"/>
    </source>
</evidence>
<evidence type="ECO:0000313" key="3">
    <source>
        <dbReference type="EMBL" id="CAH4038821.1"/>
    </source>
</evidence>
<name>A0A9P0XH97_PIEBR</name>
<dbReference type="Gene3D" id="3.30.310.210">
    <property type="match status" value="1"/>
</dbReference>
<keyword evidence="1" id="KW-0694">RNA-binding</keyword>
<sequence length="156" mass="17138">MSDFNSECDESNVSAIVTSVPQTLEPNYQAKTNYPARGKRGGYSTRIFRRTRGEGYRQSTGQHDYVNNKVIHIPSTKVGRVIGRGGLIIRNLQHQTEAKIIIGSTEGDKTRITLLGSDSAISQVEELINDLTTEPPPSAENKQSSSKIVGFTVRMA</sequence>
<dbReference type="PROSITE" id="PS50084">
    <property type="entry name" value="KH_TYPE_1"/>
    <property type="match status" value="1"/>
</dbReference>
<dbReference type="CDD" id="cd00105">
    <property type="entry name" value="KH-I"/>
    <property type="match status" value="1"/>
</dbReference>
<dbReference type="EMBL" id="CALOZG010000087">
    <property type="protein sequence ID" value="CAH4038821.1"/>
    <property type="molecule type" value="Genomic_DNA"/>
</dbReference>